<dbReference type="GO" id="GO:0017056">
    <property type="term" value="F:structural constituent of nuclear pore"/>
    <property type="evidence" value="ECO:0007669"/>
    <property type="project" value="InterPro"/>
</dbReference>
<comment type="caution">
    <text evidence="10">The sequence shown here is derived from an EMBL/GenBank/DDBJ whole genome shotgun (WGS) entry which is preliminary data.</text>
</comment>
<dbReference type="GO" id="GO:0051028">
    <property type="term" value="P:mRNA transport"/>
    <property type="evidence" value="ECO:0007669"/>
    <property type="project" value="UniProtKB-KW"/>
</dbReference>
<dbReference type="OMA" id="MICWSGE"/>
<sequence>MTSLATSNIFAKMGSDSVYSPRAVPIRRPIFDNRYRYNPSVELLRKLSPTELQRVNNFMVSNEYGMICWSGETDISGVDFTKDLVLERGSCEVYSSGNAPPRGTKLNKHAVVTLLGIEFFLPGSQESFLQAQIEQRTLEIGARFISFDNATGQWSFAVDYFV</sequence>
<evidence type="ECO:0000256" key="2">
    <source>
        <dbReference type="ARBA" id="ARBA00008926"/>
    </source>
</evidence>
<comment type="subcellular location">
    <subcellularLocation>
        <location evidence="1">Nucleus</location>
        <location evidence="1">Nuclear pore complex</location>
    </subcellularLocation>
</comment>
<proteinExistence type="inferred from homology"/>
<dbReference type="Gene3D" id="3.30.1610.10">
    <property type="entry name" value="Peptidase S59, nucleoporin"/>
    <property type="match status" value="1"/>
</dbReference>
<keyword evidence="5" id="KW-0653">Protein transport</keyword>
<evidence type="ECO:0000313" key="10">
    <source>
        <dbReference type="EMBL" id="EFO62843.1"/>
    </source>
</evidence>
<keyword evidence="6" id="KW-0811">Translocation</keyword>
<dbReference type="VEuPathDB" id="GiardiaDB:GLP15_871"/>
<dbReference type="EMBL" id="ACVC01000159">
    <property type="protein sequence ID" value="EFO62843.1"/>
    <property type="molecule type" value="Genomic_DNA"/>
</dbReference>
<dbReference type="OrthoDB" id="3797628at2759"/>
<dbReference type="InterPro" id="IPR037665">
    <property type="entry name" value="Nucleoporin_S59-like"/>
</dbReference>
<dbReference type="InterPro" id="IPR007230">
    <property type="entry name" value="Nup98_auto-Pept-S59_dom"/>
</dbReference>
<evidence type="ECO:0000313" key="11">
    <source>
        <dbReference type="Proteomes" id="UP000008974"/>
    </source>
</evidence>
<evidence type="ECO:0000256" key="8">
    <source>
        <dbReference type="ARBA" id="ARBA00023242"/>
    </source>
</evidence>
<dbReference type="Proteomes" id="UP000008974">
    <property type="component" value="Unassembled WGS sequence"/>
</dbReference>
<comment type="similarity">
    <text evidence="2">Belongs to the nucleoporin GLFG family.</text>
</comment>
<evidence type="ECO:0000256" key="7">
    <source>
        <dbReference type="ARBA" id="ARBA00023132"/>
    </source>
</evidence>
<accession>E1F3S5</accession>
<dbReference type="Pfam" id="PF04096">
    <property type="entry name" value="Nucleoporin2"/>
    <property type="match status" value="1"/>
</dbReference>
<evidence type="ECO:0000256" key="6">
    <source>
        <dbReference type="ARBA" id="ARBA00023010"/>
    </source>
</evidence>
<dbReference type="STRING" id="658858.E1F3S5"/>
<protein>
    <recommendedName>
        <fullName evidence="9">Peptidase S59 domain-containing protein</fullName>
    </recommendedName>
</protein>
<dbReference type="PANTHER" id="PTHR23198:SF6">
    <property type="entry name" value="NUCLEAR PORE COMPLEX PROTEIN NUP98-NUP96"/>
    <property type="match status" value="1"/>
</dbReference>
<dbReference type="GO" id="GO:0005643">
    <property type="term" value="C:nuclear pore"/>
    <property type="evidence" value="ECO:0007669"/>
    <property type="project" value="UniProtKB-SubCell"/>
</dbReference>
<keyword evidence="3" id="KW-0813">Transport</keyword>
<keyword evidence="4" id="KW-0509">mRNA transport</keyword>
<gene>
    <name evidence="10" type="ORF">GLP15_871</name>
</gene>
<keyword evidence="7" id="KW-0906">Nuclear pore complex</keyword>
<dbReference type="GO" id="GO:0015031">
    <property type="term" value="P:protein transport"/>
    <property type="evidence" value="ECO:0007669"/>
    <property type="project" value="UniProtKB-KW"/>
</dbReference>
<reference evidence="10 11" key="1">
    <citation type="journal article" date="2010" name="BMC Genomics">
        <title>Genome analysis and comparative genomics of a Giardia intestinalis assemblage E isolate.</title>
        <authorList>
            <person name="Jerlstrom-Hultqvist J."/>
            <person name="Franzen O."/>
            <person name="Ankarklev J."/>
            <person name="Xu F."/>
            <person name="Nohynkova E."/>
            <person name="Andersson J.O."/>
            <person name="Svard S.G."/>
            <person name="Andersson B."/>
        </authorList>
    </citation>
    <scope>NUCLEOTIDE SEQUENCE [LARGE SCALE GENOMIC DNA]</scope>
    <source>
        <strain evidence="10 11">P15</strain>
    </source>
</reference>
<dbReference type="PANTHER" id="PTHR23198">
    <property type="entry name" value="NUCLEOPORIN"/>
    <property type="match status" value="1"/>
</dbReference>
<keyword evidence="8" id="KW-0539">Nucleus</keyword>
<evidence type="ECO:0000256" key="3">
    <source>
        <dbReference type="ARBA" id="ARBA00022448"/>
    </source>
</evidence>
<evidence type="ECO:0000256" key="1">
    <source>
        <dbReference type="ARBA" id="ARBA00004567"/>
    </source>
</evidence>
<evidence type="ECO:0000256" key="5">
    <source>
        <dbReference type="ARBA" id="ARBA00022927"/>
    </source>
</evidence>
<dbReference type="PROSITE" id="PS51434">
    <property type="entry name" value="NUP_C"/>
    <property type="match status" value="1"/>
</dbReference>
<evidence type="ECO:0000259" key="9">
    <source>
        <dbReference type="PROSITE" id="PS51434"/>
    </source>
</evidence>
<organism evidence="10 11">
    <name type="scientific">Giardia intestinalis (strain P15)</name>
    <name type="common">Giardia lamblia</name>
    <dbReference type="NCBI Taxonomy" id="658858"/>
    <lineage>
        <taxon>Eukaryota</taxon>
        <taxon>Metamonada</taxon>
        <taxon>Diplomonadida</taxon>
        <taxon>Hexamitidae</taxon>
        <taxon>Giardiinae</taxon>
        <taxon>Giardia</taxon>
    </lineage>
</organism>
<name>E1F3S5_GIAIA</name>
<evidence type="ECO:0000256" key="4">
    <source>
        <dbReference type="ARBA" id="ARBA00022816"/>
    </source>
</evidence>
<dbReference type="AlphaFoldDB" id="E1F3S5"/>
<dbReference type="SUPFAM" id="SSF82215">
    <property type="entry name" value="C-terminal autoproteolytic domain of nucleoporin nup98"/>
    <property type="match status" value="1"/>
</dbReference>
<dbReference type="InterPro" id="IPR036903">
    <property type="entry name" value="Nup98_auto-Pept-S59_dom_sf"/>
</dbReference>
<feature type="domain" description="Peptidase S59" evidence="9">
    <location>
        <begin position="32"/>
        <end position="161"/>
    </location>
</feature>